<keyword evidence="3" id="KW-0539">Nucleus</keyword>
<dbReference type="PANTHER" id="PTHR13486:SF2">
    <property type="entry name" value="SPLICING FACTOR C9ORF78"/>
    <property type="match status" value="1"/>
</dbReference>
<feature type="region of interest" description="Disordered" evidence="4">
    <location>
        <begin position="228"/>
        <end position="265"/>
    </location>
</feature>
<comment type="caution">
    <text evidence="5">The sequence shown here is derived from an EMBL/GenBank/DDBJ whole genome shotgun (WGS) entry which is preliminary data.</text>
</comment>
<dbReference type="GO" id="GO:0005681">
    <property type="term" value="C:spliceosomal complex"/>
    <property type="evidence" value="ECO:0007669"/>
    <property type="project" value="TreeGrafter"/>
</dbReference>
<feature type="compositionally biased region" description="Basic and acidic residues" evidence="4">
    <location>
        <begin position="32"/>
        <end position="50"/>
    </location>
</feature>
<comment type="similarity">
    <text evidence="2">Belongs to the TLS1 family.</text>
</comment>
<evidence type="ECO:0000256" key="4">
    <source>
        <dbReference type="SAM" id="MobiDB-lite"/>
    </source>
</evidence>
<dbReference type="GO" id="GO:0000398">
    <property type="term" value="P:mRNA splicing, via spliceosome"/>
    <property type="evidence" value="ECO:0007669"/>
    <property type="project" value="TreeGrafter"/>
</dbReference>
<evidence type="ECO:0000256" key="2">
    <source>
        <dbReference type="ARBA" id="ARBA00007643"/>
    </source>
</evidence>
<protein>
    <submittedName>
        <fullName evidence="5">Uncharacterized protein</fullName>
    </submittedName>
</protein>
<dbReference type="EMBL" id="JANBVO010000083">
    <property type="protein sequence ID" value="KAJ9130628.1"/>
    <property type="molecule type" value="Genomic_DNA"/>
</dbReference>
<feature type="region of interest" description="Disordered" evidence="4">
    <location>
        <begin position="1"/>
        <end position="74"/>
    </location>
</feature>
<keyword evidence="6" id="KW-1185">Reference proteome</keyword>
<feature type="compositionally biased region" description="Basic and acidic residues" evidence="4">
    <location>
        <begin position="1"/>
        <end position="10"/>
    </location>
</feature>
<organism evidence="5 6">
    <name type="scientific">Pleurostoma richardsiae</name>
    <dbReference type="NCBI Taxonomy" id="41990"/>
    <lineage>
        <taxon>Eukaryota</taxon>
        <taxon>Fungi</taxon>
        <taxon>Dikarya</taxon>
        <taxon>Ascomycota</taxon>
        <taxon>Pezizomycotina</taxon>
        <taxon>Sordariomycetes</taxon>
        <taxon>Sordariomycetidae</taxon>
        <taxon>Calosphaeriales</taxon>
        <taxon>Pleurostomataceae</taxon>
        <taxon>Pleurostoma</taxon>
    </lineage>
</organism>
<dbReference type="PANTHER" id="PTHR13486">
    <property type="entry name" value="TELOMERE LENGTH AND SILENCING PROTEIN 1 TLS1 FAMILY MEMBER"/>
    <property type="match status" value="1"/>
</dbReference>
<evidence type="ECO:0000313" key="5">
    <source>
        <dbReference type="EMBL" id="KAJ9130628.1"/>
    </source>
</evidence>
<proteinExistence type="inferred from homology"/>
<accession>A0AA38VB22</accession>
<comment type="subcellular location">
    <subcellularLocation>
        <location evidence="1">Nucleus</location>
    </subcellularLocation>
</comment>
<dbReference type="Pfam" id="PF07052">
    <property type="entry name" value="Hep_59"/>
    <property type="match status" value="1"/>
</dbReference>
<feature type="region of interest" description="Disordered" evidence="4">
    <location>
        <begin position="310"/>
        <end position="357"/>
    </location>
</feature>
<gene>
    <name evidence="5" type="ORF">NKR23_g12112</name>
</gene>
<dbReference type="AlphaFoldDB" id="A0AA38VB22"/>
<evidence type="ECO:0000256" key="3">
    <source>
        <dbReference type="ARBA" id="ARBA00023242"/>
    </source>
</evidence>
<reference evidence="5" key="1">
    <citation type="submission" date="2022-07" db="EMBL/GenBank/DDBJ databases">
        <title>Fungi with potential for degradation of polypropylene.</title>
        <authorList>
            <person name="Gostincar C."/>
        </authorList>
    </citation>
    <scope>NUCLEOTIDE SEQUENCE</scope>
    <source>
        <strain evidence="5">EXF-13308</strain>
    </source>
</reference>
<evidence type="ECO:0000256" key="1">
    <source>
        <dbReference type="ARBA" id="ARBA00004123"/>
    </source>
</evidence>
<name>A0AA38VB22_9PEZI</name>
<dbReference type="InterPro" id="IPR010756">
    <property type="entry name" value="Tls1-like"/>
</dbReference>
<evidence type="ECO:0000313" key="6">
    <source>
        <dbReference type="Proteomes" id="UP001174694"/>
    </source>
</evidence>
<dbReference type="Proteomes" id="UP001174694">
    <property type="component" value="Unassembled WGS sequence"/>
</dbReference>
<sequence length="372" mass="42368">MEPTPVDHPEQQVVFRPSKKRKIYRQRTGGDLPKDASSDIEGNHPPDHVAESTFANSRPGAFFGSQSEEDDDDRSVLEALRLRQARKMKLRGVEFRSARAQKDESGSDNEQQRLPIVSDNAEFTQTMDAVAGGINRRFAPQTGIVGELVNKHMEEYIETELAKRHSLDITSRMSEHNFRGENDDASLLETVSGKNTREQPVMLGKLQEIDLGEEARIRNVAMTDRARRRLEGERGMDEEISSSAPRPRVGRDGRPWRPRKRRASDDIKRDQLVEDFLRENRLDVYDVSSDQVHASAAGDDEAADERIAEEFRREFMDAMSQRRQRKKPTQAPGRGAKKEEEPILKGPKLGGSRNVRAAMRDLLLKKEMEKKK</sequence>